<dbReference type="Gene3D" id="3.40.50.1820">
    <property type="entry name" value="alpha/beta hydrolase"/>
    <property type="match status" value="1"/>
</dbReference>
<keyword evidence="3" id="KW-1185">Reference proteome</keyword>
<evidence type="ECO:0000313" key="3">
    <source>
        <dbReference type="Proteomes" id="UP000078512"/>
    </source>
</evidence>
<organism evidence="2 3">
    <name type="scientific">Linnemannia elongata AG-77</name>
    <dbReference type="NCBI Taxonomy" id="1314771"/>
    <lineage>
        <taxon>Eukaryota</taxon>
        <taxon>Fungi</taxon>
        <taxon>Fungi incertae sedis</taxon>
        <taxon>Mucoromycota</taxon>
        <taxon>Mortierellomycotina</taxon>
        <taxon>Mortierellomycetes</taxon>
        <taxon>Mortierellales</taxon>
        <taxon>Mortierellaceae</taxon>
        <taxon>Linnemannia</taxon>
    </lineage>
</organism>
<sequence length="571" mass="63201">MTAPATIDITLPNYGAIRGSIDFDRQIAIFRNVPYAHVPERWRVAVKPQPWTGVRDATAQGPVPPQVPSQSPLAKMAPEKYYKIGNNPNYQFGVDHSEQDCLNLNIFVPLSSLKEGAKPIPVLTWIYGGSLRNGNNAIPVYDARNFVAHSIKLNQPVLVVQPNYRLAAFGFLASKELQEDMDEYVRQSPRPISLYDQSIGNWGLQDQKLAFEWVRENVAALGGDNRNVVAWGESAGSLSVHYHMLIPAHYGLFDHAILQSGTVGTMAAGTIELDGQRTFDNLLTNLGIPLDLSGPEKIKRLRAVPMDELTKAGDTATTGLGFRPIHDGGKLLPSTMPIQAWATLPSSYDPNLKSVLIGTNKDEGFSFAMAFGDRNMSTWPQLVSKFAPSPQLLPLFESAYGVPKTDGDVVKIAADYAGDLIFQYPNEQVVDALVQLSKEREGNFKLKRYHFDVETAKFSALFPGCGSIHGGELLFVFNPPMAAAVLSEMELSVAEEIQKRWIAFTNQGTVYADGENVAHVEKDEAVIWRKDYKVEVGKGRRWSDQSLVFWETVTKLKLHQIQQSLDATAKK</sequence>
<keyword evidence="2" id="KW-0378">Hydrolase</keyword>
<dbReference type="AlphaFoldDB" id="A0A197JVU6"/>
<protein>
    <submittedName>
        <fullName evidence="2">Alpha/beta-hydrolase</fullName>
    </submittedName>
</protein>
<dbReference type="Pfam" id="PF00135">
    <property type="entry name" value="COesterase"/>
    <property type="match status" value="1"/>
</dbReference>
<evidence type="ECO:0000313" key="2">
    <source>
        <dbReference type="EMBL" id="OAQ29340.1"/>
    </source>
</evidence>
<dbReference type="OrthoDB" id="408631at2759"/>
<reference evidence="2 3" key="1">
    <citation type="submission" date="2016-05" db="EMBL/GenBank/DDBJ databases">
        <title>Genome sequencing reveals origins of a unique bacterial endosymbiosis in the earliest lineages of terrestrial Fungi.</title>
        <authorList>
            <consortium name="DOE Joint Genome Institute"/>
            <person name="Uehling J."/>
            <person name="Gryganskyi A."/>
            <person name="Hameed K."/>
            <person name="Tschaplinski T."/>
            <person name="Misztal P."/>
            <person name="Wu S."/>
            <person name="Desiro A."/>
            <person name="Vande Pol N."/>
            <person name="Du Z.-Y."/>
            <person name="Zienkiewicz A."/>
            <person name="Zienkiewicz K."/>
            <person name="Morin E."/>
            <person name="Tisserant E."/>
            <person name="Splivallo R."/>
            <person name="Hainaut M."/>
            <person name="Henrissat B."/>
            <person name="Ohm R."/>
            <person name="Kuo A."/>
            <person name="Yan J."/>
            <person name="Lipzen A."/>
            <person name="Nolan M."/>
            <person name="Labutti K."/>
            <person name="Barry K."/>
            <person name="Goldstein A."/>
            <person name="Labbe J."/>
            <person name="Schadt C."/>
            <person name="Tuskan G."/>
            <person name="Grigoriev I."/>
            <person name="Martin F."/>
            <person name="Vilgalys R."/>
            <person name="Bonito G."/>
        </authorList>
    </citation>
    <scope>NUCLEOTIDE SEQUENCE [LARGE SCALE GENOMIC DNA]</scope>
    <source>
        <strain evidence="2 3">AG-77</strain>
    </source>
</reference>
<dbReference type="SUPFAM" id="SSF53474">
    <property type="entry name" value="alpha/beta-Hydrolases"/>
    <property type="match status" value="1"/>
</dbReference>
<dbReference type="GO" id="GO:0016787">
    <property type="term" value="F:hydrolase activity"/>
    <property type="evidence" value="ECO:0007669"/>
    <property type="project" value="UniProtKB-KW"/>
</dbReference>
<feature type="domain" description="Carboxylesterase type B" evidence="1">
    <location>
        <begin position="13"/>
        <end position="509"/>
    </location>
</feature>
<dbReference type="PANTHER" id="PTHR11559">
    <property type="entry name" value="CARBOXYLESTERASE"/>
    <property type="match status" value="1"/>
</dbReference>
<dbReference type="InterPro" id="IPR002018">
    <property type="entry name" value="CarbesteraseB"/>
</dbReference>
<dbReference type="STRING" id="1314771.A0A197JVU6"/>
<proteinExistence type="predicted"/>
<accession>A0A197JVU6</accession>
<dbReference type="EMBL" id="KV442041">
    <property type="protein sequence ID" value="OAQ29340.1"/>
    <property type="molecule type" value="Genomic_DNA"/>
</dbReference>
<dbReference type="InterPro" id="IPR050309">
    <property type="entry name" value="Type-B_Carboxylest/Lipase"/>
</dbReference>
<dbReference type="InterPro" id="IPR029058">
    <property type="entry name" value="AB_hydrolase_fold"/>
</dbReference>
<gene>
    <name evidence="2" type="ORF">K457DRAFT_125832</name>
</gene>
<evidence type="ECO:0000259" key="1">
    <source>
        <dbReference type="Pfam" id="PF00135"/>
    </source>
</evidence>
<dbReference type="Proteomes" id="UP000078512">
    <property type="component" value="Unassembled WGS sequence"/>
</dbReference>
<name>A0A197JVU6_9FUNG</name>